<accession>A0A927W8D5</accession>
<dbReference type="GO" id="GO:0047429">
    <property type="term" value="F:nucleoside triphosphate diphosphatase activity"/>
    <property type="evidence" value="ECO:0007669"/>
    <property type="project" value="UniProtKB-EC"/>
</dbReference>
<dbReference type="GO" id="GO:0006950">
    <property type="term" value="P:response to stress"/>
    <property type="evidence" value="ECO:0007669"/>
    <property type="project" value="UniProtKB-ARBA"/>
</dbReference>
<dbReference type="InterPro" id="IPR014777">
    <property type="entry name" value="4pyrrole_Mease_sub1"/>
</dbReference>
<dbReference type="InterPro" id="IPR000878">
    <property type="entry name" value="4pyrrol_Mease"/>
</dbReference>
<dbReference type="SUPFAM" id="SSF101386">
    <property type="entry name" value="all-alpha NTP pyrophosphatases"/>
    <property type="match status" value="2"/>
</dbReference>
<evidence type="ECO:0000313" key="3">
    <source>
        <dbReference type="EMBL" id="MBE6060091.1"/>
    </source>
</evidence>
<dbReference type="PANTHER" id="PTHR30522">
    <property type="entry name" value="NUCLEOSIDE TRIPHOSPHATE PYROPHOSPHOHYDROLASE"/>
    <property type="match status" value="1"/>
</dbReference>
<dbReference type="InterPro" id="IPR035013">
    <property type="entry name" value="YabN_N"/>
</dbReference>
<dbReference type="FunFam" id="1.10.287.1080:FF:000001">
    <property type="entry name" value="Nucleoside triphosphate pyrophosphohydrolase"/>
    <property type="match status" value="1"/>
</dbReference>
<dbReference type="GO" id="GO:0046076">
    <property type="term" value="P:dTTP catabolic process"/>
    <property type="evidence" value="ECO:0007669"/>
    <property type="project" value="TreeGrafter"/>
</dbReference>
<dbReference type="GO" id="GO:0008168">
    <property type="term" value="F:methyltransferase activity"/>
    <property type="evidence" value="ECO:0007669"/>
    <property type="project" value="InterPro"/>
</dbReference>
<dbReference type="SUPFAM" id="SSF53790">
    <property type="entry name" value="Tetrapyrrole methylase"/>
    <property type="match status" value="1"/>
</dbReference>
<dbReference type="Gene3D" id="1.10.287.1080">
    <property type="entry name" value="MazG-like"/>
    <property type="match status" value="2"/>
</dbReference>
<dbReference type="GO" id="GO:0006203">
    <property type="term" value="P:dGTP catabolic process"/>
    <property type="evidence" value="ECO:0007669"/>
    <property type="project" value="TreeGrafter"/>
</dbReference>
<name>A0A927W8D5_9CLOT</name>
<dbReference type="FunFam" id="1.10.287.1080:FF:000003">
    <property type="entry name" value="Nucleoside triphosphate pyrophosphohydrolase"/>
    <property type="match status" value="1"/>
</dbReference>
<dbReference type="Gene3D" id="3.40.1010.10">
    <property type="entry name" value="Cobalt-precorrin-4 Transmethylase, Domain 1"/>
    <property type="match status" value="1"/>
</dbReference>
<dbReference type="InterPro" id="IPR004518">
    <property type="entry name" value="MazG-like_dom"/>
</dbReference>
<dbReference type="GO" id="GO:0046052">
    <property type="term" value="P:UTP catabolic process"/>
    <property type="evidence" value="ECO:0007669"/>
    <property type="project" value="TreeGrafter"/>
</dbReference>
<dbReference type="InterPro" id="IPR035996">
    <property type="entry name" value="4pyrrol_Methylase_sf"/>
</dbReference>
<reference evidence="3" key="1">
    <citation type="submission" date="2019-04" db="EMBL/GenBank/DDBJ databases">
        <title>Evolution of Biomass-Degrading Anaerobic Consortia Revealed by Metagenomics.</title>
        <authorList>
            <person name="Peng X."/>
        </authorList>
    </citation>
    <scope>NUCLEOTIDE SEQUENCE</scope>
    <source>
        <strain evidence="3">SIG254</strain>
    </source>
</reference>
<dbReference type="InterPro" id="IPR048015">
    <property type="entry name" value="NTP-PPase_MazG-like_N"/>
</dbReference>
<feature type="domain" description="Tetrapyrrole methylase" evidence="1">
    <location>
        <begin position="1"/>
        <end position="204"/>
    </location>
</feature>
<evidence type="ECO:0000259" key="2">
    <source>
        <dbReference type="Pfam" id="PF03819"/>
    </source>
</evidence>
<feature type="domain" description="NTP pyrophosphohydrolase MazG-like" evidence="2">
    <location>
        <begin position="390"/>
        <end position="448"/>
    </location>
</feature>
<dbReference type="GO" id="GO:0046061">
    <property type="term" value="P:dATP catabolic process"/>
    <property type="evidence" value="ECO:0007669"/>
    <property type="project" value="TreeGrafter"/>
</dbReference>
<dbReference type="PANTHER" id="PTHR30522:SF0">
    <property type="entry name" value="NUCLEOSIDE TRIPHOSPHATE PYROPHOSPHOHYDROLASE"/>
    <property type="match status" value="1"/>
</dbReference>
<dbReference type="Pfam" id="PF00590">
    <property type="entry name" value="TP_methylase"/>
    <property type="match status" value="1"/>
</dbReference>
<dbReference type="Proteomes" id="UP000768462">
    <property type="component" value="Unassembled WGS sequence"/>
</dbReference>
<evidence type="ECO:0000313" key="4">
    <source>
        <dbReference type="Proteomes" id="UP000768462"/>
    </source>
</evidence>
<dbReference type="CDD" id="cd11723">
    <property type="entry name" value="YabN_N_like"/>
    <property type="match status" value="1"/>
</dbReference>
<dbReference type="InterPro" id="IPR024180">
    <property type="entry name" value="Tetrapyrrole_Mease/MazG_pred"/>
</dbReference>
<organism evidence="3 4">
    <name type="scientific">Clostridium sulfidigenes</name>
    <dbReference type="NCBI Taxonomy" id="318464"/>
    <lineage>
        <taxon>Bacteria</taxon>
        <taxon>Bacillati</taxon>
        <taxon>Bacillota</taxon>
        <taxon>Clostridia</taxon>
        <taxon>Eubacteriales</taxon>
        <taxon>Clostridiaceae</taxon>
        <taxon>Clostridium</taxon>
    </lineage>
</organism>
<comment type="caution">
    <text evidence="3">The sequence shown here is derived from an EMBL/GenBank/DDBJ whole genome shotgun (WGS) entry which is preliminary data.</text>
</comment>
<dbReference type="InterPro" id="IPR011551">
    <property type="entry name" value="NTP_PyrPHydrolase_MazG"/>
</dbReference>
<sequence>MITVVGLGPGSKDALTIGVLEILKSNKNIYFRTEKHPNVKYLESMGVKFNTYDNFYEEYNNFDHIYKAIAEDLIKIYQQEGDLVYAVPGHPLVAEKSVTILLELCKENGIEARLMPSVSFVDAVIESLRIDPIEGVKIIDAFEIWEQVRDKRLGVIITQVYNKFIASEVKLALCEYYSDDSDIYFVRAAGIQGEESIRKIKLYDLDRQEDIDYLTSIYIPKDLKGPKDFKDLINVMSTLRSENGCMWDLEQTHESLKRGLIEECYEVIEAIDEMDDNKLIEELGDVLFQVIFHAQIGKEEGYFNINDVVAAITEKMISRHPHIFSDVRVKDTNEILENWDEIKVKEKKFTSYTDELKHVPRCMPGLIRAEKVQKKAGKVGFDWDDVEPAMEKVIEELQEIKDVYKNSDVSKIQEEVGDLIFATVNIARLLDIDPEFAVNYTIDKFIKRFQFIEESGIKKGIDMKEMTLEEMETLWSESKKYNLSTKR</sequence>
<dbReference type="EC" id="3.6.1.9" evidence="3"/>
<dbReference type="CDD" id="cd11529">
    <property type="entry name" value="NTP-PPase_MazG_Cterm"/>
    <property type="match status" value="1"/>
</dbReference>
<dbReference type="GO" id="GO:0046081">
    <property type="term" value="P:dUTP catabolic process"/>
    <property type="evidence" value="ECO:0007669"/>
    <property type="project" value="TreeGrafter"/>
</dbReference>
<dbReference type="PIRSF" id="PIRSF002845">
    <property type="entry name" value="Ttrprl_mtas_MazG"/>
    <property type="match status" value="1"/>
</dbReference>
<dbReference type="InterPro" id="IPR048011">
    <property type="entry name" value="NTP-PPase_MazG-like_C"/>
</dbReference>
<dbReference type="CDD" id="cd11528">
    <property type="entry name" value="NTP-PPase_MazG_Nterm"/>
    <property type="match status" value="1"/>
</dbReference>
<dbReference type="Pfam" id="PF03819">
    <property type="entry name" value="MazG"/>
    <property type="match status" value="2"/>
</dbReference>
<dbReference type="AlphaFoldDB" id="A0A927W8D5"/>
<dbReference type="EMBL" id="SVCM01000087">
    <property type="protein sequence ID" value="MBE6060091.1"/>
    <property type="molecule type" value="Genomic_DNA"/>
</dbReference>
<gene>
    <name evidence="3" type="primary">mazG</name>
    <name evidence="3" type="ORF">E7215_07960</name>
</gene>
<evidence type="ECO:0000259" key="1">
    <source>
        <dbReference type="Pfam" id="PF00590"/>
    </source>
</evidence>
<dbReference type="NCBIfam" id="TIGR00444">
    <property type="entry name" value="mazG"/>
    <property type="match status" value="1"/>
</dbReference>
<dbReference type="GO" id="GO:0046047">
    <property type="term" value="P:TTP catabolic process"/>
    <property type="evidence" value="ECO:0007669"/>
    <property type="project" value="TreeGrafter"/>
</dbReference>
<feature type="domain" description="NTP pyrophosphohydrolase MazG-like" evidence="2">
    <location>
        <begin position="251"/>
        <end position="324"/>
    </location>
</feature>
<dbReference type="NCBIfam" id="NF007113">
    <property type="entry name" value="PRK09562.1"/>
    <property type="match status" value="1"/>
</dbReference>
<protein>
    <submittedName>
        <fullName evidence="3">Nucleoside triphosphate pyrophosphohydrolase</fullName>
        <ecNumber evidence="3">3.6.1.9</ecNumber>
    </submittedName>
</protein>
<proteinExistence type="predicted"/>
<keyword evidence="3" id="KW-0378">Hydrolase</keyword>